<evidence type="ECO:0000313" key="1">
    <source>
        <dbReference type="EMBL" id="TMQ68958.1"/>
    </source>
</evidence>
<dbReference type="EMBL" id="VBPA01000358">
    <property type="protein sequence ID" value="TMQ68958.1"/>
    <property type="molecule type" value="Genomic_DNA"/>
</dbReference>
<accession>A0A538TZC4</accession>
<feature type="non-terminal residue" evidence="1">
    <location>
        <position position="63"/>
    </location>
</feature>
<reference evidence="1 2" key="1">
    <citation type="journal article" date="2019" name="Nat. Microbiol.">
        <title>Mediterranean grassland soil C-N compound turnover is dependent on rainfall and depth, and is mediated by genomically divergent microorganisms.</title>
        <authorList>
            <person name="Diamond S."/>
            <person name="Andeer P.F."/>
            <person name="Li Z."/>
            <person name="Crits-Christoph A."/>
            <person name="Burstein D."/>
            <person name="Anantharaman K."/>
            <person name="Lane K.R."/>
            <person name="Thomas B.C."/>
            <person name="Pan C."/>
            <person name="Northen T.R."/>
            <person name="Banfield J.F."/>
        </authorList>
    </citation>
    <scope>NUCLEOTIDE SEQUENCE [LARGE SCALE GENOMIC DNA]</scope>
    <source>
        <strain evidence="1">WS_10</strain>
    </source>
</reference>
<name>A0A538TZC4_UNCEI</name>
<comment type="caution">
    <text evidence="1">The sequence shown here is derived from an EMBL/GenBank/DDBJ whole genome shotgun (WGS) entry which is preliminary data.</text>
</comment>
<dbReference type="Proteomes" id="UP000319836">
    <property type="component" value="Unassembled WGS sequence"/>
</dbReference>
<dbReference type="AlphaFoldDB" id="A0A538TZC4"/>
<organism evidence="1 2">
    <name type="scientific">Eiseniibacteriota bacterium</name>
    <dbReference type="NCBI Taxonomy" id="2212470"/>
    <lineage>
        <taxon>Bacteria</taxon>
        <taxon>Candidatus Eiseniibacteriota</taxon>
    </lineage>
</organism>
<protein>
    <submittedName>
        <fullName evidence="1">Uncharacterized protein</fullName>
    </submittedName>
</protein>
<sequence length="63" mass="6907">MSLTIERLRDELLAPGHAMPGAAASLASHVALWEDLLTLVVDPATTRVPDGDRKRRLLSFLLE</sequence>
<proteinExistence type="predicted"/>
<gene>
    <name evidence="1" type="ORF">E6K80_13260</name>
</gene>
<evidence type="ECO:0000313" key="2">
    <source>
        <dbReference type="Proteomes" id="UP000319836"/>
    </source>
</evidence>